<name>A0A1B6JUR6_9HEMI</name>
<reference evidence="1" key="1">
    <citation type="submission" date="2015-11" db="EMBL/GenBank/DDBJ databases">
        <title>De novo transcriptome assembly of four potential Pierce s Disease insect vectors from Arizona vineyards.</title>
        <authorList>
            <person name="Tassone E.E."/>
        </authorList>
    </citation>
    <scope>NUCLEOTIDE SEQUENCE</scope>
</reference>
<gene>
    <name evidence="1" type="ORF">g.57810</name>
</gene>
<dbReference type="EMBL" id="GECU01004777">
    <property type="protein sequence ID" value="JAT02930.1"/>
    <property type="molecule type" value="Transcribed_RNA"/>
</dbReference>
<evidence type="ECO:0000313" key="1">
    <source>
        <dbReference type="EMBL" id="JAT02930.1"/>
    </source>
</evidence>
<organism evidence="1">
    <name type="scientific">Homalodisca liturata</name>
    <dbReference type="NCBI Taxonomy" id="320908"/>
    <lineage>
        <taxon>Eukaryota</taxon>
        <taxon>Metazoa</taxon>
        <taxon>Ecdysozoa</taxon>
        <taxon>Arthropoda</taxon>
        <taxon>Hexapoda</taxon>
        <taxon>Insecta</taxon>
        <taxon>Pterygota</taxon>
        <taxon>Neoptera</taxon>
        <taxon>Paraneoptera</taxon>
        <taxon>Hemiptera</taxon>
        <taxon>Auchenorrhyncha</taxon>
        <taxon>Membracoidea</taxon>
        <taxon>Cicadellidae</taxon>
        <taxon>Cicadellinae</taxon>
        <taxon>Proconiini</taxon>
        <taxon>Homalodisca</taxon>
    </lineage>
</organism>
<accession>A0A1B6JUR6</accession>
<protein>
    <submittedName>
        <fullName evidence="1">Uncharacterized protein</fullName>
    </submittedName>
</protein>
<proteinExistence type="predicted"/>
<sequence>MYIIFICCKNMKLSDSFIKEQNQRIQELFRGTRMLLKISGLVDWEADLIHVFKSEQKGKAKIERKLIVWKIYNIRVQELYMLWRGRLGDLKIHMCNIHACEGELGYSLTLGRIGKTKAPENFTARRS</sequence>
<dbReference type="AlphaFoldDB" id="A0A1B6JUR6"/>